<dbReference type="Gene3D" id="3.40.50.11350">
    <property type="match status" value="1"/>
</dbReference>
<evidence type="ECO:0000256" key="2">
    <source>
        <dbReference type="ARBA" id="ARBA00022679"/>
    </source>
</evidence>
<dbReference type="PANTHER" id="PTHR11927:SF9">
    <property type="entry name" value="L-FUCOSYLTRANSFERASE"/>
    <property type="match status" value="1"/>
</dbReference>
<keyword evidence="2 3" id="KW-0808">Transferase</keyword>
<keyword evidence="1 3" id="KW-0328">Glycosyltransferase</keyword>
<dbReference type="GO" id="GO:0016020">
    <property type="term" value="C:membrane"/>
    <property type="evidence" value="ECO:0007669"/>
    <property type="project" value="InterPro"/>
</dbReference>
<organism evidence="3 4">
    <name type="scientific">Rhizobium sullae</name>
    <name type="common">Rhizobium hedysari</name>
    <dbReference type="NCBI Taxonomy" id="50338"/>
    <lineage>
        <taxon>Bacteria</taxon>
        <taxon>Pseudomonadati</taxon>
        <taxon>Pseudomonadota</taxon>
        <taxon>Alphaproteobacteria</taxon>
        <taxon>Hyphomicrobiales</taxon>
        <taxon>Rhizobiaceae</taxon>
        <taxon>Rhizobium/Agrobacterium group</taxon>
        <taxon>Rhizobium</taxon>
    </lineage>
</organism>
<protein>
    <submittedName>
        <fullName evidence="3">Alpha-1,2-fucosyltransferase</fullName>
    </submittedName>
</protein>
<sequence>MTSFASSQICPTCWARLNTSPPRSANQFQSVSKKTHSTMVVITHIVGGLGNQMFQYAVGRSLSVSTGQTLKLDLASMKKYTRREFSLQQFNIHAELARPHETPVTRSRGFLRRAFQLIQRQSPCQHITEKAHTFDPTVMSLGGSLYFDGYWQSEKYFASIANTIRSDFSLAAPLSSGREAILSHIRTTNAVSVHVRRGDYVTNPSANATHGTIEPGWYEAAMQRMAERTDDPSFFVFSDDPAWAQQNLKSSWKMTFVEPQQDGRDGEDMHLMAACRNHITANSTFSWWGAWLNANPAKHVIAPLHWFRSPLHDDKDLIPATWERV</sequence>
<dbReference type="Pfam" id="PF01531">
    <property type="entry name" value="Glyco_transf_11"/>
    <property type="match status" value="1"/>
</dbReference>
<dbReference type="InterPro" id="IPR002516">
    <property type="entry name" value="Glyco_trans_11"/>
</dbReference>
<dbReference type="EMBL" id="PIQN01000026">
    <property type="protein sequence ID" value="PKA39743.1"/>
    <property type="molecule type" value="Genomic_DNA"/>
</dbReference>
<dbReference type="STRING" id="1041146.GCA_000427985_05775"/>
<dbReference type="CDD" id="cd11301">
    <property type="entry name" value="Fut1_Fut2_like"/>
    <property type="match status" value="1"/>
</dbReference>
<dbReference type="PANTHER" id="PTHR11927">
    <property type="entry name" value="GALACTOSIDE 2-L-FUCOSYLTRANSFERASE"/>
    <property type="match status" value="1"/>
</dbReference>
<gene>
    <name evidence="3" type="ORF">CWR43_31300</name>
</gene>
<comment type="caution">
    <text evidence="3">The sequence shown here is derived from an EMBL/GenBank/DDBJ whole genome shotgun (WGS) entry which is preliminary data.</text>
</comment>
<dbReference type="GO" id="GO:0005975">
    <property type="term" value="P:carbohydrate metabolic process"/>
    <property type="evidence" value="ECO:0007669"/>
    <property type="project" value="InterPro"/>
</dbReference>
<evidence type="ECO:0000313" key="4">
    <source>
        <dbReference type="Proteomes" id="UP000232164"/>
    </source>
</evidence>
<name>A0A2N0D0V0_RHISU</name>
<evidence type="ECO:0000313" key="3">
    <source>
        <dbReference type="EMBL" id="PKA39743.1"/>
    </source>
</evidence>
<reference evidence="3 4" key="1">
    <citation type="submission" date="2017-11" db="EMBL/GenBank/DDBJ databases">
        <authorList>
            <person name="Han C.G."/>
        </authorList>
    </citation>
    <scope>NUCLEOTIDE SEQUENCE [LARGE SCALE GENOMIC DNA]</scope>
    <source>
        <strain evidence="3 4">HCNT1</strain>
    </source>
</reference>
<dbReference type="GO" id="GO:0008107">
    <property type="term" value="F:galactoside 2-alpha-L-fucosyltransferase activity"/>
    <property type="evidence" value="ECO:0007669"/>
    <property type="project" value="InterPro"/>
</dbReference>
<proteinExistence type="predicted"/>
<dbReference type="AlphaFoldDB" id="A0A2N0D0V0"/>
<accession>A0A2N0D0V0</accession>
<reference evidence="3 4" key="2">
    <citation type="submission" date="2017-12" db="EMBL/GenBank/DDBJ databases">
        <title>Genome sequence of Rhizobium sullae HCNT1 isolated from Sulla coronaria nodules and featuring peculiar denitrification phenotypes.</title>
        <authorList>
            <person name="De Diego-Diaz B."/>
            <person name="Treu L."/>
            <person name="Campanaro S."/>
            <person name="Da Silva Duarte V."/>
            <person name="Basaglia M."/>
            <person name="Favaro L."/>
            <person name="Casella S."/>
            <person name="Squartini A."/>
        </authorList>
    </citation>
    <scope>NUCLEOTIDE SEQUENCE [LARGE SCALE GENOMIC DNA]</scope>
    <source>
        <strain evidence="3 4">HCNT1</strain>
    </source>
</reference>
<evidence type="ECO:0000256" key="1">
    <source>
        <dbReference type="ARBA" id="ARBA00022676"/>
    </source>
</evidence>
<dbReference type="Proteomes" id="UP000232164">
    <property type="component" value="Unassembled WGS sequence"/>
</dbReference>